<reference evidence="16 17" key="1">
    <citation type="submission" date="2018-07" db="EMBL/GenBank/DDBJ databases">
        <title>Draft Genome Assemblies for Five Robust Yarrowia lipolytica Strains Exhibiting High Lipid Production and Pentose Sugar Utilization and Sugar Alcohol Secretion from Undetoxified Lignocellulosic Biomass Hydrolysates.</title>
        <authorList>
            <consortium name="DOE Joint Genome Institute"/>
            <person name="Walker C."/>
            <person name="Ryu S."/>
            <person name="Na H."/>
            <person name="Zane M."/>
            <person name="LaButti K."/>
            <person name="Lipzen A."/>
            <person name="Haridas S."/>
            <person name="Barry K."/>
            <person name="Grigoriev I.V."/>
            <person name="Quarterman J."/>
            <person name="Slininger P."/>
            <person name="Dien B."/>
            <person name="Trinh C.T."/>
        </authorList>
    </citation>
    <scope>NUCLEOTIDE SEQUENCE [LARGE SCALE GENOMIC DNA]</scope>
    <source>
        <strain evidence="16 17">YB392</strain>
    </source>
</reference>
<dbReference type="FunFam" id="2.130.10.10:FF:000016">
    <property type="entry name" value="Coatomer alpha subunit, putative"/>
    <property type="match status" value="1"/>
</dbReference>
<evidence type="ECO:0000256" key="7">
    <source>
        <dbReference type="ARBA" id="ARBA00022892"/>
    </source>
</evidence>
<evidence type="ECO:0000256" key="11">
    <source>
        <dbReference type="ARBA" id="ARBA00023329"/>
    </source>
</evidence>
<dbReference type="GO" id="GO:0006891">
    <property type="term" value="P:intra-Golgi vesicle-mediated transport"/>
    <property type="evidence" value="ECO:0007669"/>
    <property type="project" value="TreeGrafter"/>
</dbReference>
<protein>
    <recommendedName>
        <fullName evidence="13">Coatomer subunit beta'</fullName>
    </recommendedName>
</protein>
<keyword evidence="6" id="KW-0677">Repeat</keyword>
<dbReference type="GO" id="GO:0030126">
    <property type="term" value="C:COPI vesicle coat"/>
    <property type="evidence" value="ECO:0007669"/>
    <property type="project" value="TreeGrafter"/>
</dbReference>
<evidence type="ECO:0000256" key="4">
    <source>
        <dbReference type="ARBA" id="ARBA00022490"/>
    </source>
</evidence>
<dbReference type="PANTHER" id="PTHR19876">
    <property type="entry name" value="COATOMER"/>
    <property type="match status" value="1"/>
</dbReference>
<feature type="domain" description="COPA/B TPR" evidence="15">
    <location>
        <begin position="593"/>
        <end position="776"/>
    </location>
</feature>
<evidence type="ECO:0000313" key="17">
    <source>
        <dbReference type="Proteomes" id="UP000256601"/>
    </source>
</evidence>
<keyword evidence="11 13" id="KW-0968">Cytoplasmic vesicle</keyword>
<dbReference type="PRINTS" id="PR00320">
    <property type="entry name" value="GPROTEINBRPT"/>
</dbReference>
<dbReference type="CDD" id="cd22947">
    <property type="entry name" value="Coatomer_WDAD_beta-like"/>
    <property type="match status" value="1"/>
</dbReference>
<dbReference type="GO" id="GO:0005198">
    <property type="term" value="F:structural molecule activity"/>
    <property type="evidence" value="ECO:0007669"/>
    <property type="project" value="UniProtKB-UniRule"/>
</dbReference>
<dbReference type="Pfam" id="PF23953">
    <property type="entry name" value="TPR_COPA_B"/>
    <property type="match status" value="1"/>
</dbReference>
<dbReference type="PROSITE" id="PS50294">
    <property type="entry name" value="WD_REPEATS_REGION"/>
    <property type="match status" value="3"/>
</dbReference>
<dbReference type="PROSITE" id="PS50082">
    <property type="entry name" value="WD_REPEATS_2"/>
    <property type="match status" value="4"/>
</dbReference>
<dbReference type="GO" id="GO:0006888">
    <property type="term" value="P:endoplasmic reticulum to Golgi vesicle-mediated transport"/>
    <property type="evidence" value="ECO:0007669"/>
    <property type="project" value="TreeGrafter"/>
</dbReference>
<dbReference type="OrthoDB" id="10261470at2759"/>
<dbReference type="CDD" id="cd00200">
    <property type="entry name" value="WD40"/>
    <property type="match status" value="1"/>
</dbReference>
<evidence type="ECO:0000256" key="2">
    <source>
        <dbReference type="ARBA" id="ARBA00010844"/>
    </source>
</evidence>
<dbReference type="Pfam" id="PF00400">
    <property type="entry name" value="WD40"/>
    <property type="match status" value="5"/>
</dbReference>
<dbReference type="OMA" id="YVDYYPQ"/>
<evidence type="ECO:0000256" key="13">
    <source>
        <dbReference type="PIRNR" id="PIRNR005567"/>
    </source>
</evidence>
<evidence type="ECO:0000256" key="8">
    <source>
        <dbReference type="ARBA" id="ARBA00022927"/>
    </source>
</evidence>
<dbReference type="PIRSF" id="PIRSF005567">
    <property type="entry name" value="Coatomer_beta'_subunit"/>
    <property type="match status" value="1"/>
</dbReference>
<name>A0A371CAM1_YARLL</name>
<evidence type="ECO:0000256" key="5">
    <source>
        <dbReference type="ARBA" id="ARBA00022574"/>
    </source>
</evidence>
<comment type="subcellular location">
    <subcellularLocation>
        <location evidence="1 13">Cytoplasmic vesicle</location>
        <location evidence="1 13">COPI-coated vesicle membrane</location>
        <topology evidence="1 13">Peripheral membrane protein</topology>
        <orientation evidence="1 13">Cytoplasmic side</orientation>
    </subcellularLocation>
    <subcellularLocation>
        <location evidence="13">Golgi apparatus membrane</location>
        <topology evidence="13">Peripheral membrane protein</topology>
        <orientation evidence="13">Cytoplasmic side</orientation>
    </subcellularLocation>
    <text evidence="13">The coatomer is cytoplasmic or polymerized on the cytoplasmic side of the Golgi, as well as on the vesicles/buds originating from it.</text>
</comment>
<evidence type="ECO:0000256" key="3">
    <source>
        <dbReference type="ARBA" id="ARBA00022448"/>
    </source>
</evidence>
<keyword evidence="4 13" id="KW-0963">Cytoplasm</keyword>
<sequence>MKLEIKRHSQTRSDRVKGIDFHPTEPWLLTTLYSGVAQIWNYETQTVVKSIEVADVPLRAGRFIARKNWIIVGSDDFIVRVFNYNTGAKEAQFEAHPDYIRVITVHPTLPYVLTAGDDMSIRLWNWDTNWTMERQYLGHSHYIMYVAFNPKDTNTFASACLDRTVKVWSLSGASTVSRPNFTLEAHATAGVNFVEYYPGADKPYLITSSDDKTVKVWDYQTKACVATMEGHTNNVSFAVFHPDLPVIISGAEDNTVKVWNANTYQLEQTLNYSYERAWCVGVKRGSNLVAVGFDAGAVVLRLGKEDPAISLDSSGKLVWSKHGEVYSAQVKGEDAKDGESLALVPKELGSVEVFPTFLRHSPNGRFVAVVGDGEYIIYTALAWRNKAYGSGLDFVWAQDSSEYAVLESPSSVRVYKNFKERPLGHVDPNFSVEGIFGGTLLGVKGHGFVAMYSWETGQLVRRIDVEGVTGVHWSDSGELVAITSADAFYVLRYNKDAVDEAENVDEDGVEESFELLHEISDSVRSGEWLLDCFVYTSSVNRLNYLVGGVTYTVAHFDKAKYLLGFVSKDSRIYLCDKDVNVSSYRLSVPLVEYQTVVLRGDVELAQSDFLPAIPEEELSKVAKFLEAQGFKELALEVSTDDEHKFDLALALNDLSVASEIAERSPQDHRWKLLGDAATAAWNFDLAEKCFKSSSIAEVESLLLLYSATGNRAGMEWVADKAADAGKYNVAFNALWSIGAVKQCVDLLNKTGRHSEAALVALSYGKGNVEKSVGQWKASLVANGKDKIAESISSPSEEPDKFPQGNLIDFEEKPAEKAAEPKLGAPVEIKEDGKVEAVTNVQPEKPNPAAVDELSETEAEAEVEVEVKMQEEVDEAANTL</sequence>
<dbReference type="PANTHER" id="PTHR19876:SF2">
    <property type="entry name" value="COATOMER SUBUNIT BETA"/>
    <property type="match status" value="1"/>
</dbReference>
<evidence type="ECO:0000259" key="15">
    <source>
        <dbReference type="Pfam" id="PF23953"/>
    </source>
</evidence>
<evidence type="ECO:0000256" key="12">
    <source>
        <dbReference type="ARBA" id="ARBA00025536"/>
    </source>
</evidence>
<dbReference type="GO" id="GO:0000139">
    <property type="term" value="C:Golgi membrane"/>
    <property type="evidence" value="ECO:0007669"/>
    <property type="project" value="UniProtKB-SubCell"/>
</dbReference>
<evidence type="ECO:0000256" key="10">
    <source>
        <dbReference type="ARBA" id="ARBA00023136"/>
    </source>
</evidence>
<comment type="function">
    <text evidence="12 13">The coatomer is a cytosolic protein complex that binds to dilysine motifs and reversibly associates with Golgi non-clathrin-coated vesicles, which further mediate biosynthetic protein transport from the ER, via the Golgi up to the trans Golgi network. Coatomer complex is required for budding from Golgi membranes, and is essential for the retrograde Golgi-to-ER transport of dilysine-tagged proteins.</text>
</comment>
<dbReference type="Gene3D" id="2.130.10.10">
    <property type="entry name" value="YVTN repeat-like/Quinoprotein amine dehydrogenase"/>
    <property type="match status" value="1"/>
</dbReference>
<dbReference type="InterPro" id="IPR019775">
    <property type="entry name" value="WD40_repeat_CS"/>
</dbReference>
<organism evidence="16 17">
    <name type="scientific">Yarrowia lipolytica</name>
    <name type="common">Candida lipolytica</name>
    <dbReference type="NCBI Taxonomy" id="4952"/>
    <lineage>
        <taxon>Eukaryota</taxon>
        <taxon>Fungi</taxon>
        <taxon>Dikarya</taxon>
        <taxon>Ascomycota</taxon>
        <taxon>Saccharomycotina</taxon>
        <taxon>Dipodascomycetes</taxon>
        <taxon>Dipodascales</taxon>
        <taxon>Dipodascales incertae sedis</taxon>
        <taxon>Yarrowia</taxon>
    </lineage>
</organism>
<keyword evidence="3 13" id="KW-0813">Transport</keyword>
<dbReference type="InterPro" id="IPR020472">
    <property type="entry name" value="WD40_PAC1"/>
</dbReference>
<dbReference type="Proteomes" id="UP000256601">
    <property type="component" value="Unassembled WGS sequence"/>
</dbReference>
<comment type="subunit">
    <text evidence="13">Oligomeric complex that consists of at least the alpha, beta, beta', gamma, delta, epsilon and zeta subunits.</text>
</comment>
<dbReference type="VEuPathDB" id="FungiDB:YALI0_C21802g"/>
<dbReference type="Pfam" id="PF04053">
    <property type="entry name" value="B-prop_COPA_B_2nd"/>
    <property type="match status" value="1"/>
</dbReference>
<dbReference type="Gene3D" id="1.25.40.470">
    <property type="match status" value="1"/>
</dbReference>
<evidence type="ECO:0000313" key="16">
    <source>
        <dbReference type="EMBL" id="RDW27120.1"/>
    </source>
</evidence>
<dbReference type="AlphaFoldDB" id="A0A371CAM1"/>
<comment type="similarity">
    <text evidence="2 13">Belongs to the WD repeat COPB2 family.</text>
</comment>
<gene>
    <name evidence="16" type="ORF">B0I71DRAFT_95065</name>
</gene>
<evidence type="ECO:0000259" key="14">
    <source>
        <dbReference type="Pfam" id="PF04053"/>
    </source>
</evidence>
<dbReference type="InterPro" id="IPR015943">
    <property type="entry name" value="WD40/YVTN_repeat-like_dom_sf"/>
</dbReference>
<keyword evidence="5" id="KW-0853">WD repeat</keyword>
<evidence type="ECO:0000256" key="6">
    <source>
        <dbReference type="ARBA" id="ARBA00022737"/>
    </source>
</evidence>
<dbReference type="InterPro" id="IPR006692">
    <property type="entry name" value="Beta-prop_COPA/B_2nd"/>
</dbReference>
<dbReference type="FunFam" id="1.25.40.470:FF:000001">
    <property type="entry name" value="Coatomer subunit beta"/>
    <property type="match status" value="1"/>
</dbReference>
<keyword evidence="9 13" id="KW-0333">Golgi apparatus</keyword>
<dbReference type="SMART" id="SM00320">
    <property type="entry name" value="WD40"/>
    <property type="match status" value="7"/>
</dbReference>
<dbReference type="VEuPathDB" id="FungiDB:YALI1_C30119g"/>
<accession>A0A371CAM1</accession>
<keyword evidence="10 13" id="KW-0472">Membrane</keyword>
<dbReference type="SUPFAM" id="SSF50978">
    <property type="entry name" value="WD40 repeat-like"/>
    <property type="match status" value="2"/>
</dbReference>
<dbReference type="EMBL" id="KZ858968">
    <property type="protein sequence ID" value="RDW27120.1"/>
    <property type="molecule type" value="Genomic_DNA"/>
</dbReference>
<dbReference type="InterPro" id="IPR036322">
    <property type="entry name" value="WD40_repeat_dom_sf"/>
</dbReference>
<dbReference type="InterPro" id="IPR001680">
    <property type="entry name" value="WD40_rpt"/>
</dbReference>
<dbReference type="InterPro" id="IPR050844">
    <property type="entry name" value="Coatomer_complex_subunit"/>
</dbReference>
<dbReference type="InterPro" id="IPR056176">
    <property type="entry name" value="TPR_COPA_B"/>
</dbReference>
<dbReference type="InterPro" id="IPR016453">
    <property type="entry name" value="COPB2"/>
</dbReference>
<feature type="domain" description="COPA/B second beta-propeller" evidence="14">
    <location>
        <begin position="323"/>
        <end position="576"/>
    </location>
</feature>
<keyword evidence="7 13" id="KW-0931">ER-Golgi transport</keyword>
<dbReference type="GO" id="GO:0006890">
    <property type="term" value="P:retrograde vesicle-mediated transport, Golgi to endoplasmic reticulum"/>
    <property type="evidence" value="ECO:0007669"/>
    <property type="project" value="TreeGrafter"/>
</dbReference>
<proteinExistence type="inferred from homology"/>
<dbReference type="PROSITE" id="PS00678">
    <property type="entry name" value="WD_REPEATS_1"/>
    <property type="match status" value="1"/>
</dbReference>
<dbReference type="GO" id="GO:0006886">
    <property type="term" value="P:intracellular protein transport"/>
    <property type="evidence" value="ECO:0007669"/>
    <property type="project" value="UniProtKB-UniRule"/>
</dbReference>
<evidence type="ECO:0000256" key="9">
    <source>
        <dbReference type="ARBA" id="ARBA00023034"/>
    </source>
</evidence>
<evidence type="ECO:0000256" key="1">
    <source>
        <dbReference type="ARBA" id="ARBA00004347"/>
    </source>
</evidence>
<keyword evidence="8 13" id="KW-0653">Protein transport</keyword>